<evidence type="ECO:0000256" key="3">
    <source>
        <dbReference type="ARBA" id="ARBA00023163"/>
    </source>
</evidence>
<dbReference type="SMART" id="SM00345">
    <property type="entry name" value="HTH_GNTR"/>
    <property type="match status" value="1"/>
</dbReference>
<sequence>MNTPKPRLAEEVVRKLKSEILSGSLTLGSKLPTENGLMNRFGVSRTVVREAIAALRNDGLVSSTQGRGMFVTEELPKASIWRDPKEMSDIPQMLDLYEFRLAWEPEAAALAAMRRSATQEFAIRAAHERLIRDVQANLFPHQANHEFHLAIARATGNTIYEAAALRFGPHLRPVSPRPDLSPQQGARYFNTVIPEHTEILEAISVRDPAGARKAMLGHVERSIRSFREEIKEARSEEGAA</sequence>
<protein>
    <submittedName>
        <fullName evidence="5">FadR/GntR family transcriptional regulator</fullName>
    </submittedName>
</protein>
<organism evidence="5 6">
    <name type="scientific">Roseinatronobacter alkalisoli</name>
    <dbReference type="NCBI Taxonomy" id="3028235"/>
    <lineage>
        <taxon>Bacteria</taxon>
        <taxon>Pseudomonadati</taxon>
        <taxon>Pseudomonadota</taxon>
        <taxon>Alphaproteobacteria</taxon>
        <taxon>Rhodobacterales</taxon>
        <taxon>Paracoccaceae</taxon>
        <taxon>Roseinatronobacter</taxon>
    </lineage>
</organism>
<dbReference type="EMBL" id="JAQZSM010000031">
    <property type="protein sequence ID" value="MDD7973337.1"/>
    <property type="molecule type" value="Genomic_DNA"/>
</dbReference>
<dbReference type="Gene3D" id="1.20.120.530">
    <property type="entry name" value="GntR ligand-binding domain-like"/>
    <property type="match status" value="1"/>
</dbReference>
<dbReference type="PRINTS" id="PR00035">
    <property type="entry name" value="HTHGNTR"/>
</dbReference>
<dbReference type="Pfam" id="PF00392">
    <property type="entry name" value="GntR"/>
    <property type="match status" value="1"/>
</dbReference>
<proteinExistence type="predicted"/>
<feature type="domain" description="HTH gntR-type" evidence="4">
    <location>
        <begin position="6"/>
        <end position="74"/>
    </location>
</feature>
<dbReference type="Pfam" id="PF07729">
    <property type="entry name" value="FCD"/>
    <property type="match status" value="1"/>
</dbReference>
<evidence type="ECO:0000256" key="2">
    <source>
        <dbReference type="ARBA" id="ARBA00023125"/>
    </source>
</evidence>
<dbReference type="InterPro" id="IPR036390">
    <property type="entry name" value="WH_DNA-bd_sf"/>
</dbReference>
<dbReference type="SMART" id="SM00895">
    <property type="entry name" value="FCD"/>
    <property type="match status" value="1"/>
</dbReference>
<gene>
    <name evidence="5" type="ORF">PUT78_19880</name>
</gene>
<evidence type="ECO:0000259" key="4">
    <source>
        <dbReference type="PROSITE" id="PS50949"/>
    </source>
</evidence>
<accession>A0ABT5TGM9</accession>
<keyword evidence="2" id="KW-0238">DNA-binding</keyword>
<dbReference type="PROSITE" id="PS50949">
    <property type="entry name" value="HTH_GNTR"/>
    <property type="match status" value="1"/>
</dbReference>
<dbReference type="InterPro" id="IPR036388">
    <property type="entry name" value="WH-like_DNA-bd_sf"/>
</dbReference>
<dbReference type="PANTHER" id="PTHR43537">
    <property type="entry name" value="TRANSCRIPTIONAL REGULATOR, GNTR FAMILY"/>
    <property type="match status" value="1"/>
</dbReference>
<evidence type="ECO:0000313" key="6">
    <source>
        <dbReference type="Proteomes" id="UP001431784"/>
    </source>
</evidence>
<comment type="caution">
    <text evidence="5">The sequence shown here is derived from an EMBL/GenBank/DDBJ whole genome shotgun (WGS) entry which is preliminary data.</text>
</comment>
<evidence type="ECO:0000313" key="5">
    <source>
        <dbReference type="EMBL" id="MDD7973337.1"/>
    </source>
</evidence>
<dbReference type="RefSeq" id="WP_274354007.1">
    <property type="nucleotide sequence ID" value="NZ_JAQZSM010000031.1"/>
</dbReference>
<dbReference type="Gene3D" id="1.10.10.10">
    <property type="entry name" value="Winged helix-like DNA-binding domain superfamily/Winged helix DNA-binding domain"/>
    <property type="match status" value="1"/>
</dbReference>
<dbReference type="InterPro" id="IPR000524">
    <property type="entry name" value="Tscrpt_reg_HTH_GntR"/>
</dbReference>
<keyword evidence="6" id="KW-1185">Reference proteome</keyword>
<dbReference type="Proteomes" id="UP001431784">
    <property type="component" value="Unassembled WGS sequence"/>
</dbReference>
<dbReference type="InterPro" id="IPR008920">
    <property type="entry name" value="TF_FadR/GntR_C"/>
</dbReference>
<dbReference type="CDD" id="cd07377">
    <property type="entry name" value="WHTH_GntR"/>
    <property type="match status" value="1"/>
</dbReference>
<dbReference type="SUPFAM" id="SSF48008">
    <property type="entry name" value="GntR ligand-binding domain-like"/>
    <property type="match status" value="1"/>
</dbReference>
<dbReference type="SUPFAM" id="SSF46785">
    <property type="entry name" value="Winged helix' DNA-binding domain"/>
    <property type="match status" value="1"/>
</dbReference>
<reference evidence="5" key="1">
    <citation type="submission" date="2023-02" db="EMBL/GenBank/DDBJ databases">
        <title>Description of Roseinatronobacter alkalisoli sp. nov., an alkaliphilic bacerium isolated from soda soil.</title>
        <authorList>
            <person name="Wei W."/>
        </authorList>
    </citation>
    <scope>NUCLEOTIDE SEQUENCE</scope>
    <source>
        <strain evidence="5">HJB301</strain>
    </source>
</reference>
<keyword evidence="1" id="KW-0805">Transcription regulation</keyword>
<dbReference type="InterPro" id="IPR011711">
    <property type="entry name" value="GntR_C"/>
</dbReference>
<keyword evidence="3" id="KW-0804">Transcription</keyword>
<name>A0ABT5TGM9_9RHOB</name>
<evidence type="ECO:0000256" key="1">
    <source>
        <dbReference type="ARBA" id="ARBA00023015"/>
    </source>
</evidence>
<dbReference type="PANTHER" id="PTHR43537:SF5">
    <property type="entry name" value="UXU OPERON TRANSCRIPTIONAL REGULATOR"/>
    <property type="match status" value="1"/>
</dbReference>